<accession>A0A3B1E6W3</accession>
<evidence type="ECO:0000313" key="1">
    <source>
        <dbReference type="EMBL" id="VAY88049.1"/>
    </source>
</evidence>
<protein>
    <submittedName>
        <fullName evidence="1">Uncharacterized protein</fullName>
    </submittedName>
</protein>
<organism evidence="1">
    <name type="scientific">hydrothermal vent metagenome</name>
    <dbReference type="NCBI Taxonomy" id="652676"/>
    <lineage>
        <taxon>unclassified sequences</taxon>
        <taxon>metagenomes</taxon>
        <taxon>ecological metagenomes</taxon>
    </lineage>
</organism>
<name>A0A3B1E6W3_9ZZZZ</name>
<dbReference type="EMBL" id="UOYO01000042">
    <property type="protein sequence ID" value="VAY88049.1"/>
    <property type="molecule type" value="Genomic_DNA"/>
</dbReference>
<sequence length="134" mass="16115">MKKQFGDNMNNIDKDNRKTEIIDDIQDEIFAILKDALLKESRLLKRYYEFCLEYNSFEFDELGINMEDSELVLNKIDKIRDKLLFNISESTKYKLLNIKNDEVYYKILFDIIIDGVYKHFIVEVDIDSFDLEVY</sequence>
<proteinExistence type="predicted"/>
<reference evidence="1" key="1">
    <citation type="submission" date="2018-10" db="EMBL/GenBank/DDBJ databases">
        <authorList>
            <person name="Aoki K."/>
        </authorList>
    </citation>
    <scope>NUCLEOTIDE SEQUENCE</scope>
</reference>
<gene>
    <name evidence="1" type="ORF">MNB_ARC-1_751</name>
</gene>
<dbReference type="AlphaFoldDB" id="A0A3B1E6W3"/>